<dbReference type="Proteomes" id="UP001221142">
    <property type="component" value="Unassembled WGS sequence"/>
</dbReference>
<keyword evidence="1" id="KW-0812">Transmembrane</keyword>
<gene>
    <name evidence="2" type="ORF">FB45DRAFT_873385</name>
</gene>
<comment type="caution">
    <text evidence="2">The sequence shown here is derived from an EMBL/GenBank/DDBJ whole genome shotgun (WGS) entry which is preliminary data.</text>
</comment>
<evidence type="ECO:0000313" key="2">
    <source>
        <dbReference type="EMBL" id="KAJ7616111.1"/>
    </source>
</evidence>
<keyword evidence="1" id="KW-0472">Membrane</keyword>
<keyword evidence="1" id="KW-1133">Transmembrane helix</keyword>
<feature type="transmembrane region" description="Helical" evidence="1">
    <location>
        <begin position="82"/>
        <end position="104"/>
    </location>
</feature>
<evidence type="ECO:0000256" key="1">
    <source>
        <dbReference type="SAM" id="Phobius"/>
    </source>
</evidence>
<organism evidence="2 3">
    <name type="scientific">Roridomyces roridus</name>
    <dbReference type="NCBI Taxonomy" id="1738132"/>
    <lineage>
        <taxon>Eukaryota</taxon>
        <taxon>Fungi</taxon>
        <taxon>Dikarya</taxon>
        <taxon>Basidiomycota</taxon>
        <taxon>Agaricomycotina</taxon>
        <taxon>Agaricomycetes</taxon>
        <taxon>Agaricomycetidae</taxon>
        <taxon>Agaricales</taxon>
        <taxon>Marasmiineae</taxon>
        <taxon>Mycenaceae</taxon>
        <taxon>Roridomyces</taxon>
    </lineage>
</organism>
<keyword evidence="3" id="KW-1185">Reference proteome</keyword>
<name>A0AAD7BBM6_9AGAR</name>
<dbReference type="EMBL" id="JARKIF010000023">
    <property type="protein sequence ID" value="KAJ7616111.1"/>
    <property type="molecule type" value="Genomic_DNA"/>
</dbReference>
<proteinExistence type="predicted"/>
<dbReference type="AlphaFoldDB" id="A0AAD7BBM6"/>
<feature type="transmembrane region" description="Helical" evidence="1">
    <location>
        <begin position="20"/>
        <end position="42"/>
    </location>
</feature>
<sequence>MSPTPTRQSNRGWLPMVRDLLVIIGLSYLITVALLRCIALQVELLELSGEYYVGGTAAHIAVALEHLNKAATAYSAASEFEVFKVTTGFSVLAFGLTELVLLLMRRLVWRSDPEQDVERGETIVLAEK</sequence>
<protein>
    <submittedName>
        <fullName evidence="2">Uncharacterized protein</fullName>
    </submittedName>
</protein>
<evidence type="ECO:0000313" key="3">
    <source>
        <dbReference type="Proteomes" id="UP001221142"/>
    </source>
</evidence>
<reference evidence="2" key="1">
    <citation type="submission" date="2023-03" db="EMBL/GenBank/DDBJ databases">
        <title>Massive genome expansion in bonnet fungi (Mycena s.s.) driven by repeated elements and novel gene families across ecological guilds.</title>
        <authorList>
            <consortium name="Lawrence Berkeley National Laboratory"/>
            <person name="Harder C.B."/>
            <person name="Miyauchi S."/>
            <person name="Viragh M."/>
            <person name="Kuo A."/>
            <person name="Thoen E."/>
            <person name="Andreopoulos B."/>
            <person name="Lu D."/>
            <person name="Skrede I."/>
            <person name="Drula E."/>
            <person name="Henrissat B."/>
            <person name="Morin E."/>
            <person name="Kohler A."/>
            <person name="Barry K."/>
            <person name="LaButti K."/>
            <person name="Morin E."/>
            <person name="Salamov A."/>
            <person name="Lipzen A."/>
            <person name="Mereny Z."/>
            <person name="Hegedus B."/>
            <person name="Baldrian P."/>
            <person name="Stursova M."/>
            <person name="Weitz H."/>
            <person name="Taylor A."/>
            <person name="Grigoriev I.V."/>
            <person name="Nagy L.G."/>
            <person name="Martin F."/>
            <person name="Kauserud H."/>
        </authorList>
    </citation>
    <scope>NUCLEOTIDE SEQUENCE</scope>
    <source>
        <strain evidence="2">9284</strain>
    </source>
</reference>
<accession>A0AAD7BBM6</accession>